<dbReference type="OrthoDB" id="5325159at2"/>
<keyword evidence="2" id="KW-1185">Reference proteome</keyword>
<organism evidence="1 2">
    <name type="scientific">Helicobacter bilis ATCC 43879</name>
    <dbReference type="NCBI Taxonomy" id="613026"/>
    <lineage>
        <taxon>Bacteria</taxon>
        <taxon>Pseudomonadati</taxon>
        <taxon>Campylobacterota</taxon>
        <taxon>Epsilonproteobacteria</taxon>
        <taxon>Campylobacterales</taxon>
        <taxon>Helicobacteraceae</taxon>
        <taxon>Helicobacter</taxon>
    </lineage>
</organism>
<name>C3XGT2_9HELI</name>
<reference evidence="1 2" key="1">
    <citation type="journal article" date="2014" name="Genome Announc.">
        <title>Draft genome sequences of six enterohepatic helicobacter species isolated from humans and one from rhesus macaques.</title>
        <authorList>
            <person name="Shen Z."/>
            <person name="Sheh A."/>
            <person name="Young S.K."/>
            <person name="Abouelliel A."/>
            <person name="Ward D.V."/>
            <person name="Earl A.M."/>
            <person name="Fox J.G."/>
        </authorList>
    </citation>
    <scope>NUCLEOTIDE SEQUENCE [LARGE SCALE GENOMIC DNA]</scope>
    <source>
        <strain evidence="1 2">ATCC 43879</strain>
    </source>
</reference>
<dbReference type="Proteomes" id="UP000005085">
    <property type="component" value="Unassembled WGS sequence"/>
</dbReference>
<dbReference type="AlphaFoldDB" id="C3XGT2"/>
<comment type="caution">
    <text evidence="1">The sequence shown here is derived from an EMBL/GenBank/DDBJ whole genome shotgun (WGS) entry which is preliminary data.</text>
</comment>
<evidence type="ECO:0000313" key="2">
    <source>
        <dbReference type="Proteomes" id="UP000005085"/>
    </source>
</evidence>
<proteinExistence type="predicted"/>
<protein>
    <submittedName>
        <fullName evidence="1">Uncharacterized protein</fullName>
    </submittedName>
</protein>
<sequence>MTADSKSRKEAFLDLNNRDLLEAQMREICLFYKKKYQVELIKGKYVKNAIIKTMRYYRQYLKEFDCKVTSLDFYKTYAWLGYFMAEELHSKDMQYKMINVAVWRLIKQLENDNKNVKRCDDFFTKLLSLLRNELSKQGEFGIGKNGLYMIMKIASLIDCN</sequence>
<dbReference type="RefSeq" id="WP_005218760.1">
    <property type="nucleotide sequence ID" value="NZ_KI392040.1"/>
</dbReference>
<accession>C3XGT2</accession>
<dbReference type="HOGENOM" id="CLU_1592308_0_0_7"/>
<gene>
    <name evidence="1" type="ORF">HRAG_01278</name>
</gene>
<dbReference type="EMBL" id="ACDN02000055">
    <property type="protein sequence ID" value="EEO24221.1"/>
    <property type="molecule type" value="Genomic_DNA"/>
</dbReference>
<evidence type="ECO:0000313" key="1">
    <source>
        <dbReference type="EMBL" id="EEO24221.1"/>
    </source>
</evidence>